<evidence type="ECO:0000313" key="2">
    <source>
        <dbReference type="EMBL" id="QJR13888.1"/>
    </source>
</evidence>
<dbReference type="RefSeq" id="WP_171160626.1">
    <property type="nucleotide sequence ID" value="NZ_CP053073.1"/>
</dbReference>
<organism evidence="2 3">
    <name type="scientific">Usitatibacter palustris</name>
    <dbReference type="NCBI Taxonomy" id="2732487"/>
    <lineage>
        <taxon>Bacteria</taxon>
        <taxon>Pseudomonadati</taxon>
        <taxon>Pseudomonadota</taxon>
        <taxon>Betaproteobacteria</taxon>
        <taxon>Nitrosomonadales</taxon>
        <taxon>Usitatibacteraceae</taxon>
        <taxon>Usitatibacter</taxon>
    </lineage>
</organism>
<reference evidence="2 3" key="1">
    <citation type="submission" date="2020-04" db="EMBL/GenBank/DDBJ databases">
        <title>Usitatibacter rugosus gen. nov., sp. nov. and Usitatibacter palustris sp. nov., novel members of Usitatibacteraceae fam. nov. within the order Nitrosomonadales isolated from soil.</title>
        <authorList>
            <person name="Huber K.J."/>
            <person name="Neumann-Schaal M."/>
            <person name="Geppert A."/>
            <person name="Luckner M."/>
            <person name="Wanner G."/>
            <person name="Overmann J."/>
        </authorList>
    </citation>
    <scope>NUCLEOTIDE SEQUENCE [LARGE SCALE GENOMIC DNA]</scope>
    <source>
        <strain evidence="2 3">Swamp67</strain>
    </source>
</reference>
<sequence length="162" mass="16095">MKKLLATAVASAFVLIAPAVQAAVTNNDFTVQVNLTSVCEATNNGTTTMDFGTYTAFQPGAQSGSAVNLTFRCTRGFAPTSVAFDTVNGTAAGVGVLQGLQYALTAGAPSTVAGTAATTATIGTGDAVTYNVTGSMPANQAGACATAACGPTTHVRTLIVTY</sequence>
<accession>A0A6M4H486</accession>
<protein>
    <recommendedName>
        <fullName evidence="4">Spore coat protein U domain-containing protein</fullName>
    </recommendedName>
</protein>
<dbReference type="KEGG" id="upl:DSM104440_00678"/>
<name>A0A6M4H486_9PROT</name>
<dbReference type="InParanoid" id="A0A6M4H486"/>
<dbReference type="AlphaFoldDB" id="A0A6M4H486"/>
<evidence type="ECO:0000313" key="3">
    <source>
        <dbReference type="Proteomes" id="UP000503096"/>
    </source>
</evidence>
<evidence type="ECO:0000256" key="1">
    <source>
        <dbReference type="SAM" id="SignalP"/>
    </source>
</evidence>
<gene>
    <name evidence="2" type="ORF">DSM104440_00678</name>
</gene>
<proteinExistence type="predicted"/>
<evidence type="ECO:0008006" key="4">
    <source>
        <dbReference type="Google" id="ProtNLM"/>
    </source>
</evidence>
<feature type="chain" id="PRO_5027001122" description="Spore coat protein U domain-containing protein" evidence="1">
    <location>
        <begin position="23"/>
        <end position="162"/>
    </location>
</feature>
<keyword evidence="1" id="KW-0732">Signal</keyword>
<keyword evidence="3" id="KW-1185">Reference proteome</keyword>
<dbReference type="Proteomes" id="UP000503096">
    <property type="component" value="Chromosome"/>
</dbReference>
<dbReference type="EMBL" id="CP053073">
    <property type="protein sequence ID" value="QJR13888.1"/>
    <property type="molecule type" value="Genomic_DNA"/>
</dbReference>
<feature type="signal peptide" evidence="1">
    <location>
        <begin position="1"/>
        <end position="22"/>
    </location>
</feature>